<evidence type="ECO:0000313" key="16">
    <source>
        <dbReference type="RefSeq" id="XP_065647296.1"/>
    </source>
</evidence>
<keyword evidence="7" id="KW-0735">Signal-anchor</keyword>
<dbReference type="InterPro" id="IPR055270">
    <property type="entry name" value="Glyco_tran_10_C"/>
</dbReference>
<keyword evidence="10" id="KW-0472">Membrane</keyword>
<proteinExistence type="inferred from homology"/>
<keyword evidence="11" id="KW-0325">Glycoprotein</keyword>
<organism evidence="15 16">
    <name type="scientific">Hydra vulgaris</name>
    <name type="common">Hydra</name>
    <name type="synonym">Hydra attenuata</name>
    <dbReference type="NCBI Taxonomy" id="6087"/>
    <lineage>
        <taxon>Eukaryota</taxon>
        <taxon>Metazoa</taxon>
        <taxon>Cnidaria</taxon>
        <taxon>Hydrozoa</taxon>
        <taxon>Hydroidolina</taxon>
        <taxon>Anthoathecata</taxon>
        <taxon>Aplanulata</taxon>
        <taxon>Hydridae</taxon>
        <taxon>Hydra</taxon>
    </lineage>
</organism>
<evidence type="ECO:0000259" key="13">
    <source>
        <dbReference type="Pfam" id="PF00852"/>
    </source>
</evidence>
<dbReference type="InterPro" id="IPR038577">
    <property type="entry name" value="GT10-like_C_sf"/>
</dbReference>
<dbReference type="RefSeq" id="XP_065647296.1">
    <property type="nucleotide sequence ID" value="XM_065791224.1"/>
</dbReference>
<dbReference type="Proteomes" id="UP001652625">
    <property type="component" value="Chromosome 02"/>
</dbReference>
<evidence type="ECO:0000256" key="8">
    <source>
        <dbReference type="ARBA" id="ARBA00022989"/>
    </source>
</evidence>
<reference evidence="15" key="1">
    <citation type="submission" date="2025-05" db="UniProtKB">
        <authorList>
            <consortium name="RefSeq"/>
        </authorList>
    </citation>
    <scope>NUCLEOTIDE SEQUENCE [LARGE SCALE GENOMIC DNA]</scope>
</reference>
<evidence type="ECO:0000256" key="7">
    <source>
        <dbReference type="ARBA" id="ARBA00022968"/>
    </source>
</evidence>
<evidence type="ECO:0000256" key="1">
    <source>
        <dbReference type="ARBA" id="ARBA00004323"/>
    </source>
</evidence>
<dbReference type="Pfam" id="PF17039">
    <property type="entry name" value="Glyco_tran_10_N"/>
    <property type="match status" value="1"/>
</dbReference>
<keyword evidence="8" id="KW-1133">Transmembrane helix</keyword>
<dbReference type="InterPro" id="IPR001503">
    <property type="entry name" value="Glyco_trans_10"/>
</dbReference>
<dbReference type="GeneID" id="124812383"/>
<keyword evidence="4 12" id="KW-0328">Glycosyltransferase</keyword>
<gene>
    <name evidence="16" type="primary">LOC124812383</name>
</gene>
<dbReference type="Pfam" id="PF00852">
    <property type="entry name" value="Glyco_transf_10"/>
    <property type="match status" value="1"/>
</dbReference>
<sequence length="382" mass="45369">MLKKKVIILSLLFLLIFVYICHLAGFKNEIFLILKPKSVQIYPNWLNNYSNFNVQNKILILIYTEKFNWKIWHAYPFPDYSTSCGCNFQGCQLTYDKNLFNQSQVVIFNAKDLPPHSLLEQLERKKTKQQLFIYYTKENPINVQNFNTSKQFFNLFSTYRLDSDIRIPYRYHFSKQSFYNNVNLAKNKTKQIAWVVSNCGQLRDKLVSKLQEYGVNIYVAGACSQLYKHRFHCYKRNCNSELKKFKFYFAAENHLCKDYITEKYWYNALNAETIPIVLGGANYFDSRLAIPNSFIDATKFATVKDLANFIKNVDNDDKKFNDFFTWKKHWELSNEKKGCSYYMCNLCQQLHAGINKKISEFAFTADDCKTKEDYFNKWVEFI</sequence>
<evidence type="ECO:0000256" key="5">
    <source>
        <dbReference type="ARBA" id="ARBA00022679"/>
    </source>
</evidence>
<comment type="similarity">
    <text evidence="3 12">Belongs to the glycosyltransferase 10 family.</text>
</comment>
<evidence type="ECO:0000256" key="3">
    <source>
        <dbReference type="ARBA" id="ARBA00008919"/>
    </source>
</evidence>
<feature type="domain" description="Fucosyltransferase C-terminal" evidence="13">
    <location>
        <begin position="186"/>
        <end position="355"/>
    </location>
</feature>
<accession>A0ABM4BEA9</accession>
<evidence type="ECO:0000313" key="15">
    <source>
        <dbReference type="Proteomes" id="UP001652625"/>
    </source>
</evidence>
<dbReference type="EC" id="2.4.1.-" evidence="12"/>
<comment type="subcellular location">
    <subcellularLocation>
        <location evidence="1">Golgi apparatus membrane</location>
        <topology evidence="1">Single-pass type II membrane protein</topology>
    </subcellularLocation>
    <subcellularLocation>
        <location evidence="12">Golgi apparatus</location>
        <location evidence="12">Golgi stack membrane</location>
        <topology evidence="12">Single-pass type II membrane protein</topology>
    </subcellularLocation>
</comment>
<evidence type="ECO:0000256" key="9">
    <source>
        <dbReference type="ARBA" id="ARBA00023034"/>
    </source>
</evidence>
<dbReference type="SUPFAM" id="SSF53756">
    <property type="entry name" value="UDP-Glycosyltransferase/glycogen phosphorylase"/>
    <property type="match status" value="1"/>
</dbReference>
<keyword evidence="6 12" id="KW-0812">Transmembrane</keyword>
<dbReference type="Gene3D" id="3.40.50.11660">
    <property type="entry name" value="Glycosyl transferase family 10, C-terminal domain"/>
    <property type="match status" value="1"/>
</dbReference>
<evidence type="ECO:0000256" key="2">
    <source>
        <dbReference type="ARBA" id="ARBA00004922"/>
    </source>
</evidence>
<keyword evidence="15" id="KW-1185">Reference proteome</keyword>
<dbReference type="InterPro" id="IPR031481">
    <property type="entry name" value="Glyco_tran_10_N"/>
</dbReference>
<feature type="domain" description="Fucosyltransferase N-terminal" evidence="14">
    <location>
        <begin position="56"/>
        <end position="169"/>
    </location>
</feature>
<dbReference type="PANTHER" id="PTHR48438">
    <property type="entry name" value="ALPHA-(1,3)-FUCOSYLTRANSFERASE C-RELATED"/>
    <property type="match status" value="1"/>
</dbReference>
<evidence type="ECO:0000256" key="10">
    <source>
        <dbReference type="ARBA" id="ARBA00023136"/>
    </source>
</evidence>
<keyword evidence="9 12" id="KW-0333">Golgi apparatus</keyword>
<evidence type="ECO:0000256" key="4">
    <source>
        <dbReference type="ARBA" id="ARBA00022676"/>
    </source>
</evidence>
<name>A0ABM4BEA9_HYDVU</name>
<evidence type="ECO:0000256" key="11">
    <source>
        <dbReference type="ARBA" id="ARBA00023180"/>
    </source>
</evidence>
<evidence type="ECO:0000256" key="6">
    <source>
        <dbReference type="ARBA" id="ARBA00022692"/>
    </source>
</evidence>
<comment type="pathway">
    <text evidence="2">Protein modification; protein glycosylation.</text>
</comment>
<keyword evidence="5 12" id="KW-0808">Transferase</keyword>
<evidence type="ECO:0000256" key="12">
    <source>
        <dbReference type="RuleBase" id="RU003832"/>
    </source>
</evidence>
<dbReference type="PANTHER" id="PTHR48438:SF1">
    <property type="entry name" value="ALPHA-(1,3)-FUCOSYLTRANSFERASE C-RELATED"/>
    <property type="match status" value="1"/>
</dbReference>
<evidence type="ECO:0000259" key="14">
    <source>
        <dbReference type="Pfam" id="PF17039"/>
    </source>
</evidence>
<reference evidence="16" key="2">
    <citation type="submission" date="2025-08" db="UniProtKB">
        <authorList>
            <consortium name="RefSeq"/>
        </authorList>
    </citation>
    <scope>IDENTIFICATION</scope>
</reference>
<protein>
    <recommendedName>
        <fullName evidence="12">Fucosyltransferase</fullName>
        <ecNumber evidence="12">2.4.1.-</ecNumber>
    </recommendedName>
</protein>